<evidence type="ECO:0000259" key="4">
    <source>
        <dbReference type="SMART" id="SM00065"/>
    </source>
</evidence>
<dbReference type="Pfam" id="PF07730">
    <property type="entry name" value="HisKA_3"/>
    <property type="match status" value="1"/>
</dbReference>
<feature type="domain" description="Histidine kinase/HSP90-like ATPase" evidence="5">
    <location>
        <begin position="467"/>
        <end position="561"/>
    </location>
</feature>
<evidence type="ECO:0000256" key="1">
    <source>
        <dbReference type="ARBA" id="ARBA00022679"/>
    </source>
</evidence>
<dbReference type="InterPro" id="IPR050482">
    <property type="entry name" value="Sensor_HK_TwoCompSys"/>
</dbReference>
<keyword evidence="2 6" id="KW-0418">Kinase</keyword>
<evidence type="ECO:0000313" key="6">
    <source>
        <dbReference type="EMBL" id="GAP39506.1"/>
    </source>
</evidence>
<feature type="domain" description="GAF" evidence="4">
    <location>
        <begin position="205"/>
        <end position="354"/>
    </location>
</feature>
<dbReference type="PANTHER" id="PTHR24421">
    <property type="entry name" value="NITRATE/NITRITE SENSOR PROTEIN NARX-RELATED"/>
    <property type="match status" value="1"/>
</dbReference>
<dbReference type="GO" id="GO:0046983">
    <property type="term" value="F:protein dimerization activity"/>
    <property type="evidence" value="ECO:0007669"/>
    <property type="project" value="InterPro"/>
</dbReference>
<evidence type="ECO:0000256" key="3">
    <source>
        <dbReference type="ARBA" id="ARBA00023012"/>
    </source>
</evidence>
<dbReference type="SMART" id="SM00387">
    <property type="entry name" value="HATPase_c"/>
    <property type="match status" value="1"/>
</dbReference>
<dbReference type="Gene3D" id="1.20.5.1930">
    <property type="match status" value="1"/>
</dbReference>
<keyword evidence="3" id="KW-0902">Two-component regulatory system</keyword>
<evidence type="ECO:0000259" key="5">
    <source>
        <dbReference type="SMART" id="SM00387"/>
    </source>
</evidence>
<dbReference type="Pfam" id="PF13185">
    <property type="entry name" value="GAF_2"/>
    <property type="match status" value="2"/>
</dbReference>
<dbReference type="CDD" id="cd16917">
    <property type="entry name" value="HATPase_UhpB-NarQ-NarX-like"/>
    <property type="match status" value="1"/>
</dbReference>
<gene>
    <name evidence="6" type="ORF">ATC1_1236</name>
</gene>
<keyword evidence="7" id="KW-1185">Reference proteome</keyword>
<sequence>MKQAEFIEAYTRINKFFQECLELLQENSVESLLHKIALKASSFSSACYCVCGILNSKQEYTRYYISGFTPVELDFINASESGIEHFLGSITSDQPINTTKIRDFPKIEEFLTEKHLYFNSLLYVPIFFSGEKKGCIILANKIGAAHFSAQDLSLVETIAVYAGIAINNAVINEWMISREQILSKRNEDLALLNELAKLFATSITQQETIVEETMQQVMGYLDIDVGEFFLRDDENPDLFQMVYKEGHTLATSLFGFSTVPFGEGIIGITAETRRNYILSQEELEIINQKKATSVSLNYAVCVPLISNDGVLGVMCLATKLVKGSEGSINLQFISSIASWIATLIQDLRLTKQQKRIAILEERERIGMDLHDGVIQSIYGVGLTLEHARLLVNQNPEQTTEKIKIAIDALNATIRDIRSYIMNLKPARLTNENLIQSLRRLANDFHSNTLVNTEFHPVIEDINNLSEEHVNTFYLICKEALSNITKHAHATKVDISFYEMADRYILEVDDDGAGFDPSTERKATSHGISNMYSRTKNMDGNIELKSNPGGGTRVLAWLPKKNNKKV</sequence>
<evidence type="ECO:0000313" key="7">
    <source>
        <dbReference type="Proteomes" id="UP000053370"/>
    </source>
</evidence>
<proteinExistence type="predicted"/>
<dbReference type="RefSeq" id="WP_062277986.1">
    <property type="nucleotide sequence ID" value="NZ_DF968180.1"/>
</dbReference>
<dbReference type="EMBL" id="DF968180">
    <property type="protein sequence ID" value="GAP39506.1"/>
    <property type="molecule type" value="Genomic_DNA"/>
</dbReference>
<dbReference type="OrthoDB" id="9781904at2"/>
<protein>
    <submittedName>
        <fullName evidence="6">Signal transduction histidine kinase</fullName>
    </submittedName>
</protein>
<dbReference type="Pfam" id="PF02518">
    <property type="entry name" value="HATPase_c"/>
    <property type="match status" value="1"/>
</dbReference>
<reference evidence="6" key="1">
    <citation type="journal article" date="2015" name="Genome Announc.">
        <title>Draft Genome Sequence of Anaerolineae Strain TC1, a Novel Isolate from a Methanogenic Wastewater Treatment System.</title>
        <authorList>
            <person name="Matsuura N."/>
            <person name="Tourlousse D.M."/>
            <person name="Sun L."/>
            <person name="Toyonaga M."/>
            <person name="Kuroda K."/>
            <person name="Ohashi A."/>
            <person name="Cruz R."/>
            <person name="Yamaguchi T."/>
            <person name="Sekiguchi Y."/>
        </authorList>
    </citation>
    <scope>NUCLEOTIDE SEQUENCE [LARGE SCALE GENOMIC DNA]</scope>
    <source>
        <strain evidence="6">TC1</strain>
    </source>
</reference>
<dbReference type="InterPro" id="IPR003594">
    <property type="entry name" value="HATPase_dom"/>
</dbReference>
<dbReference type="GO" id="GO:0000155">
    <property type="term" value="F:phosphorelay sensor kinase activity"/>
    <property type="evidence" value="ECO:0007669"/>
    <property type="project" value="InterPro"/>
</dbReference>
<accession>A0A0K8PA43</accession>
<feature type="domain" description="GAF" evidence="4">
    <location>
        <begin position="28"/>
        <end position="176"/>
    </location>
</feature>
<dbReference type="GO" id="GO:0016020">
    <property type="term" value="C:membrane"/>
    <property type="evidence" value="ECO:0007669"/>
    <property type="project" value="InterPro"/>
</dbReference>
<organism evidence="6">
    <name type="scientific">Flexilinea flocculi</name>
    <dbReference type="NCBI Taxonomy" id="1678840"/>
    <lineage>
        <taxon>Bacteria</taxon>
        <taxon>Bacillati</taxon>
        <taxon>Chloroflexota</taxon>
        <taxon>Anaerolineae</taxon>
        <taxon>Anaerolineales</taxon>
        <taxon>Anaerolineaceae</taxon>
        <taxon>Flexilinea</taxon>
    </lineage>
</organism>
<dbReference type="InterPro" id="IPR036890">
    <property type="entry name" value="HATPase_C_sf"/>
</dbReference>
<keyword evidence="1" id="KW-0808">Transferase</keyword>
<dbReference type="InterPro" id="IPR011712">
    <property type="entry name" value="Sig_transdc_His_kin_sub3_dim/P"/>
</dbReference>
<dbReference type="Proteomes" id="UP000053370">
    <property type="component" value="Unassembled WGS sequence"/>
</dbReference>
<dbReference type="Gene3D" id="3.30.565.10">
    <property type="entry name" value="Histidine kinase-like ATPase, C-terminal domain"/>
    <property type="match status" value="1"/>
</dbReference>
<dbReference type="AlphaFoldDB" id="A0A0K8PA43"/>
<dbReference type="STRING" id="1678840.ATC1_1236"/>
<name>A0A0K8PA43_9CHLR</name>
<dbReference type="InterPro" id="IPR003018">
    <property type="entry name" value="GAF"/>
</dbReference>
<dbReference type="Gene3D" id="3.30.450.40">
    <property type="match status" value="2"/>
</dbReference>
<dbReference type="SMART" id="SM00065">
    <property type="entry name" value="GAF"/>
    <property type="match status" value="2"/>
</dbReference>
<dbReference type="SUPFAM" id="SSF55781">
    <property type="entry name" value="GAF domain-like"/>
    <property type="match status" value="2"/>
</dbReference>
<dbReference type="SUPFAM" id="SSF55874">
    <property type="entry name" value="ATPase domain of HSP90 chaperone/DNA topoisomerase II/histidine kinase"/>
    <property type="match status" value="1"/>
</dbReference>
<dbReference type="InterPro" id="IPR029016">
    <property type="entry name" value="GAF-like_dom_sf"/>
</dbReference>
<evidence type="ECO:0000256" key="2">
    <source>
        <dbReference type="ARBA" id="ARBA00022777"/>
    </source>
</evidence>